<accession>A0ABT6PQ65</accession>
<gene>
    <name evidence="5" type="ORF">QFW96_15240</name>
</gene>
<dbReference type="PANTHER" id="PTHR12704:SF2">
    <property type="entry name" value="GOLGI PHOSPHOPROTEIN 3 HOMOLOG SAURON"/>
    <property type="match status" value="1"/>
</dbReference>
<dbReference type="Gene3D" id="1.10.3630.10">
    <property type="entry name" value="yeast vps74-n-term truncation variant domain like"/>
    <property type="match status" value="1"/>
</dbReference>
<protein>
    <submittedName>
        <fullName evidence="5">GPP34 family phosphoprotein</fullName>
    </submittedName>
</protein>
<dbReference type="InterPro" id="IPR008628">
    <property type="entry name" value="GPP34-like"/>
</dbReference>
<evidence type="ECO:0000256" key="2">
    <source>
        <dbReference type="ARBA" id="ARBA00023034"/>
    </source>
</evidence>
<dbReference type="Proteomes" id="UP001237595">
    <property type="component" value="Unassembled WGS sequence"/>
</dbReference>
<sequence>MHHDLLIVEDLMLLLLHDEHGTIAGAGTLHHTLGGAMLVELALRGAIETEEGGASLNGPRVRAVEGAVLDDPLLRSAHAEVARKTQRAQPLLNGVGGGLRETVIDRLVERGLIRREQKRVLGVFRTTTWPAEDTRHEAELLARVRAVLEDGEEPDPRTAAVIALVSSSGALPGLHPNPKWSSRVATRAKEIERGNWGATAVSAAVTRTAAALAASTAAVSVAVFTAVQ</sequence>
<dbReference type="RefSeq" id="WP_281456302.1">
    <property type="nucleotide sequence ID" value="NZ_JASAOF010000008.1"/>
</dbReference>
<keyword evidence="3" id="KW-0446">Lipid-binding</keyword>
<dbReference type="InterPro" id="IPR038261">
    <property type="entry name" value="GPP34-like_sf"/>
</dbReference>
<dbReference type="EMBL" id="JASAOF010000008">
    <property type="protein sequence ID" value="MDI2029985.1"/>
    <property type="molecule type" value="Genomic_DNA"/>
</dbReference>
<evidence type="ECO:0000313" key="6">
    <source>
        <dbReference type="Proteomes" id="UP001237595"/>
    </source>
</evidence>
<keyword evidence="4" id="KW-0472">Membrane</keyword>
<keyword evidence="6" id="KW-1185">Reference proteome</keyword>
<comment type="subcellular location">
    <subcellularLocation>
        <location evidence="1">Golgi apparatus membrane</location>
        <topology evidence="1">Peripheral membrane protein</topology>
        <orientation evidence="1">Cytoplasmic side</orientation>
    </subcellularLocation>
</comment>
<evidence type="ECO:0000256" key="4">
    <source>
        <dbReference type="ARBA" id="ARBA00023136"/>
    </source>
</evidence>
<keyword evidence="2" id="KW-0333">Golgi apparatus</keyword>
<evidence type="ECO:0000256" key="3">
    <source>
        <dbReference type="ARBA" id="ARBA00023121"/>
    </source>
</evidence>
<evidence type="ECO:0000313" key="5">
    <source>
        <dbReference type="EMBL" id="MDI2029985.1"/>
    </source>
</evidence>
<reference evidence="5 6" key="1">
    <citation type="submission" date="2023-04" db="EMBL/GenBank/DDBJ databases">
        <title>Draft genome sequence of Saccharopolyspora sp. TS4A08 isolated from sweet potato rhizospheric soil.</title>
        <authorList>
            <person name="Suksaard P."/>
            <person name="Duangmal K."/>
        </authorList>
    </citation>
    <scope>NUCLEOTIDE SEQUENCE [LARGE SCALE GENOMIC DNA]</scope>
    <source>
        <strain evidence="5 6">TS4A08</strain>
    </source>
</reference>
<comment type="caution">
    <text evidence="5">The sequence shown here is derived from an EMBL/GenBank/DDBJ whole genome shotgun (WGS) entry which is preliminary data.</text>
</comment>
<dbReference type="PANTHER" id="PTHR12704">
    <property type="entry name" value="TRANS-GOLGI PROTEIN GMX33"/>
    <property type="match status" value="1"/>
</dbReference>
<organism evidence="5 6">
    <name type="scientific">Saccharopolyspora ipomoeae</name>
    <dbReference type="NCBI Taxonomy" id="3042027"/>
    <lineage>
        <taxon>Bacteria</taxon>
        <taxon>Bacillati</taxon>
        <taxon>Actinomycetota</taxon>
        <taxon>Actinomycetes</taxon>
        <taxon>Pseudonocardiales</taxon>
        <taxon>Pseudonocardiaceae</taxon>
        <taxon>Saccharopolyspora</taxon>
    </lineage>
</organism>
<name>A0ABT6PQ65_9PSEU</name>
<dbReference type="Pfam" id="PF05719">
    <property type="entry name" value="GPP34"/>
    <property type="match status" value="1"/>
</dbReference>
<evidence type="ECO:0000256" key="1">
    <source>
        <dbReference type="ARBA" id="ARBA00004255"/>
    </source>
</evidence>
<proteinExistence type="predicted"/>